<feature type="signal peptide" evidence="1">
    <location>
        <begin position="1"/>
        <end position="21"/>
    </location>
</feature>
<protein>
    <recommendedName>
        <fullName evidence="4">Lipoprotein</fullName>
    </recommendedName>
</protein>
<reference evidence="2 3" key="1">
    <citation type="submission" date="2018-10" db="EMBL/GenBank/DDBJ databases">
        <title>Genomic Encyclopedia of Archaeal and Bacterial Type Strains, Phase II (KMG-II): from individual species to whole genera.</title>
        <authorList>
            <person name="Goeker M."/>
        </authorList>
    </citation>
    <scope>NUCLEOTIDE SEQUENCE [LARGE SCALE GENOMIC DNA]</scope>
    <source>
        <strain evidence="2 3">DSM 19839</strain>
    </source>
</reference>
<keyword evidence="1" id="KW-0732">Signal</keyword>
<dbReference type="Proteomes" id="UP000276282">
    <property type="component" value="Unassembled WGS sequence"/>
</dbReference>
<keyword evidence="3" id="KW-1185">Reference proteome</keyword>
<accession>A0A495NY16</accession>
<dbReference type="RefSeq" id="WP_121346831.1">
    <property type="nucleotide sequence ID" value="NZ_RBLG01000006.1"/>
</dbReference>
<proteinExistence type="predicted"/>
<gene>
    <name evidence="2" type="ORF">BC962_3043</name>
</gene>
<sequence length="134" mass="15570">MRKFKILSLLLLLINISSCNSFEKSEKAPNLSEATELNSNQKIISKIDLDENIEFGYSTQSIKFLSKKSQTNTLNVKIIANENNHSIPKNYLIEKSERIQNVLKEEMSTYRNFDKIDFRLISEGKEVQKIIREI</sequence>
<evidence type="ECO:0008006" key="4">
    <source>
        <dbReference type="Google" id="ProtNLM"/>
    </source>
</evidence>
<dbReference type="AlphaFoldDB" id="A0A495NY16"/>
<comment type="caution">
    <text evidence="2">The sequence shown here is derived from an EMBL/GenBank/DDBJ whole genome shotgun (WGS) entry which is preliminary data.</text>
</comment>
<dbReference type="EMBL" id="RBLG01000006">
    <property type="protein sequence ID" value="RKS42756.1"/>
    <property type="molecule type" value="Genomic_DNA"/>
</dbReference>
<organism evidence="2 3">
    <name type="scientific">Gillisia mitskevichiae</name>
    <dbReference type="NCBI Taxonomy" id="270921"/>
    <lineage>
        <taxon>Bacteria</taxon>
        <taxon>Pseudomonadati</taxon>
        <taxon>Bacteroidota</taxon>
        <taxon>Flavobacteriia</taxon>
        <taxon>Flavobacteriales</taxon>
        <taxon>Flavobacteriaceae</taxon>
        <taxon>Gillisia</taxon>
    </lineage>
</organism>
<evidence type="ECO:0000256" key="1">
    <source>
        <dbReference type="SAM" id="SignalP"/>
    </source>
</evidence>
<name>A0A495NY16_9FLAO</name>
<evidence type="ECO:0000313" key="3">
    <source>
        <dbReference type="Proteomes" id="UP000276282"/>
    </source>
</evidence>
<evidence type="ECO:0000313" key="2">
    <source>
        <dbReference type="EMBL" id="RKS42756.1"/>
    </source>
</evidence>
<dbReference type="OrthoDB" id="9933637at2"/>
<feature type="chain" id="PRO_5019714307" description="Lipoprotein" evidence="1">
    <location>
        <begin position="22"/>
        <end position="134"/>
    </location>
</feature>